<dbReference type="EMBL" id="HM242243">
    <property type="protein sequence ID" value="ADJ53093.1"/>
    <property type="molecule type" value="Genomic_DNA"/>
</dbReference>
<evidence type="ECO:0000313" key="3">
    <source>
        <dbReference type="Proteomes" id="UP000000331"/>
    </source>
</evidence>
<evidence type="ECO:0000256" key="1">
    <source>
        <dbReference type="SAM" id="Phobius"/>
    </source>
</evidence>
<proteinExistence type="predicted"/>
<keyword evidence="1" id="KW-0472">Membrane</keyword>
<evidence type="ECO:0000313" key="2">
    <source>
        <dbReference type="EMBL" id="ADJ53093.1"/>
    </source>
</evidence>
<dbReference type="KEGG" id="vg:10359230"/>
<dbReference type="Proteomes" id="UP000000331">
    <property type="component" value="Segment"/>
</dbReference>
<protein>
    <submittedName>
        <fullName evidence="2">Gp53</fullName>
    </submittedName>
</protein>
<feature type="transmembrane region" description="Helical" evidence="1">
    <location>
        <begin position="37"/>
        <end position="63"/>
    </location>
</feature>
<dbReference type="RefSeq" id="YP_004301386.1">
    <property type="nucleotide sequence ID" value="NC_015253.1"/>
</dbReference>
<keyword evidence="1" id="KW-0812">Transmembrane</keyword>
<name>D9J0K0_9CAUD</name>
<keyword evidence="1" id="KW-1133">Transmembrane helix</keyword>
<keyword evidence="3" id="KW-1185">Reference proteome</keyword>
<sequence>MKITTNGVAMLLMSVLVVLKLMGFVDISWWVVLIPAILPILMCVTVLVVFTVAVVVGADDFIIDLLKKNKR</sequence>
<dbReference type="GeneID" id="10359230"/>
<accession>D9J0K0</accession>
<organism evidence="2 3">
    <name type="scientific">Brochothrix phage A9</name>
    <dbReference type="NCBI Taxonomy" id="857312"/>
    <lineage>
        <taxon>Viruses</taxon>
        <taxon>Duplodnaviria</taxon>
        <taxon>Heunggongvirae</taxon>
        <taxon>Uroviricota</taxon>
        <taxon>Caudoviricetes</taxon>
        <taxon>Herelleviridae</taxon>
        <taxon>Klumppvirus</taxon>
        <taxon>Klumppvirus A9</taxon>
    </lineage>
</organism>
<feature type="transmembrane region" description="Helical" evidence="1">
    <location>
        <begin position="7"/>
        <end position="31"/>
    </location>
</feature>
<reference evidence="2 3" key="1">
    <citation type="journal article" date="2010" name="J. Bacteriol.">
        <title>Brochothrix thermosphacta bacteriophages feature heterogeneous and highly mosaic genomes and utilize unique prophage insertion sites.</title>
        <authorList>
            <person name="Kilcher S."/>
            <person name="Loessner M.J."/>
            <person name="Klumpp J."/>
        </authorList>
    </citation>
    <scope>NUCLEOTIDE SEQUENCE [LARGE SCALE GENOMIC DNA]</scope>
</reference>